<gene>
    <name evidence="1" type="primary">Acey_s0286.g1403</name>
    <name evidence="1" type="ORF">Y032_0286g1403</name>
</gene>
<protein>
    <submittedName>
        <fullName evidence="1">Uncharacterized protein</fullName>
    </submittedName>
</protein>
<sequence length="102" mass="10940">MLTVQPIPGKRGSSDIQAFEAQPHILSRTVTFAKAKVSGVGTLFPPLTARISSFDLPRSCYVNGRSKAAHPVLQPMATKMSSPGVYVLACRTGTRPHPTHLV</sequence>
<dbReference type="EMBL" id="JARK01001622">
    <property type="protein sequence ID" value="EYB86064.1"/>
    <property type="molecule type" value="Genomic_DNA"/>
</dbReference>
<organism evidence="1 2">
    <name type="scientific">Ancylostoma ceylanicum</name>
    <dbReference type="NCBI Taxonomy" id="53326"/>
    <lineage>
        <taxon>Eukaryota</taxon>
        <taxon>Metazoa</taxon>
        <taxon>Ecdysozoa</taxon>
        <taxon>Nematoda</taxon>
        <taxon>Chromadorea</taxon>
        <taxon>Rhabditida</taxon>
        <taxon>Rhabditina</taxon>
        <taxon>Rhabditomorpha</taxon>
        <taxon>Strongyloidea</taxon>
        <taxon>Ancylostomatidae</taxon>
        <taxon>Ancylostomatinae</taxon>
        <taxon>Ancylostoma</taxon>
    </lineage>
</organism>
<dbReference type="Proteomes" id="UP000024635">
    <property type="component" value="Unassembled WGS sequence"/>
</dbReference>
<proteinExistence type="predicted"/>
<reference evidence="2" key="1">
    <citation type="journal article" date="2015" name="Nat. Genet.">
        <title>The genome and transcriptome of the zoonotic hookworm Ancylostoma ceylanicum identify infection-specific gene families.</title>
        <authorList>
            <person name="Schwarz E.M."/>
            <person name="Hu Y."/>
            <person name="Antoshechkin I."/>
            <person name="Miller M.M."/>
            <person name="Sternberg P.W."/>
            <person name="Aroian R.V."/>
        </authorList>
    </citation>
    <scope>NUCLEOTIDE SEQUENCE</scope>
    <source>
        <strain evidence="2">HY135</strain>
    </source>
</reference>
<dbReference type="AlphaFoldDB" id="A0A016S765"/>
<evidence type="ECO:0000313" key="2">
    <source>
        <dbReference type="Proteomes" id="UP000024635"/>
    </source>
</evidence>
<name>A0A016S765_9BILA</name>
<keyword evidence="2" id="KW-1185">Reference proteome</keyword>
<evidence type="ECO:0000313" key="1">
    <source>
        <dbReference type="EMBL" id="EYB86064.1"/>
    </source>
</evidence>
<comment type="caution">
    <text evidence="1">The sequence shown here is derived from an EMBL/GenBank/DDBJ whole genome shotgun (WGS) entry which is preliminary data.</text>
</comment>
<accession>A0A016S765</accession>